<sequence length="202" mass="23454">MKPEQKTLALIFALLGWFAIIAQFVLMLQNRVTFLPETITRFFSFFTILTNIMTAVFFTTQALGKRKYKAGALTAITVYITIVGLVYQVLLRHLWAPTGLQKMVDELLHSVIPVLAIFYWYRYEDRHHVLYRQIAGWLLYPLAYLVYILIRGHFSGFYPYPFVDVVQLGLGQVLINAFFLFILFGVIAVLFIFIGKRVKKID</sequence>
<dbReference type="Proteomes" id="UP000003586">
    <property type="component" value="Chromosome"/>
</dbReference>
<dbReference type="NCBIfam" id="NF038065">
    <property type="entry name" value="Pr6Pr"/>
    <property type="match status" value="1"/>
</dbReference>
<dbReference type="InterPro" id="IPR049713">
    <property type="entry name" value="Pr6Pr-like"/>
</dbReference>
<dbReference type="RefSeq" id="WP_008583935.1">
    <property type="nucleotide sequence ID" value="NZ_CP007035.1"/>
</dbReference>
<protein>
    <recommendedName>
        <fullName evidence="4">Integral membrane protein</fullName>
    </recommendedName>
</protein>
<dbReference type="AlphaFoldDB" id="W0EYQ4"/>
<feature type="transmembrane region" description="Helical" evidence="1">
    <location>
        <begin position="174"/>
        <end position="194"/>
    </location>
</feature>
<gene>
    <name evidence="2" type="ORF">NIASO_02265</name>
</gene>
<evidence type="ECO:0008006" key="4">
    <source>
        <dbReference type="Google" id="ProtNLM"/>
    </source>
</evidence>
<evidence type="ECO:0000313" key="3">
    <source>
        <dbReference type="Proteomes" id="UP000003586"/>
    </source>
</evidence>
<proteinExistence type="predicted"/>
<dbReference type="STRING" id="929713.NIASO_02265"/>
<evidence type="ECO:0000313" key="2">
    <source>
        <dbReference type="EMBL" id="AHF14329.1"/>
    </source>
</evidence>
<dbReference type="eggNOG" id="COG2141">
    <property type="taxonomic scope" value="Bacteria"/>
</dbReference>
<feature type="transmembrane region" description="Helical" evidence="1">
    <location>
        <begin position="7"/>
        <end position="27"/>
    </location>
</feature>
<feature type="transmembrane region" description="Helical" evidence="1">
    <location>
        <begin position="39"/>
        <end position="58"/>
    </location>
</feature>
<keyword evidence="1" id="KW-0812">Transmembrane</keyword>
<feature type="transmembrane region" description="Helical" evidence="1">
    <location>
        <begin position="70"/>
        <end position="87"/>
    </location>
</feature>
<dbReference type="KEGG" id="nso:NIASO_02265"/>
<keyword evidence="3" id="KW-1185">Reference proteome</keyword>
<evidence type="ECO:0000256" key="1">
    <source>
        <dbReference type="SAM" id="Phobius"/>
    </source>
</evidence>
<reference evidence="2 3" key="1">
    <citation type="submission" date="2013-12" db="EMBL/GenBank/DDBJ databases">
        <authorList>
            <consortium name="DOE Joint Genome Institute"/>
            <person name="Eisen J."/>
            <person name="Huntemann M."/>
            <person name="Han J."/>
            <person name="Chen A."/>
            <person name="Kyrpides N."/>
            <person name="Mavromatis K."/>
            <person name="Markowitz V."/>
            <person name="Palaniappan K."/>
            <person name="Ivanova N."/>
            <person name="Schaumberg A."/>
            <person name="Pati A."/>
            <person name="Liolios K."/>
            <person name="Nordberg H.P."/>
            <person name="Cantor M.N."/>
            <person name="Hua S.X."/>
            <person name="Woyke T."/>
        </authorList>
    </citation>
    <scope>NUCLEOTIDE SEQUENCE [LARGE SCALE GENOMIC DNA]</scope>
    <source>
        <strain evidence="3">DSM 19437</strain>
    </source>
</reference>
<accession>W0EYQ4</accession>
<dbReference type="EMBL" id="CP007035">
    <property type="protein sequence ID" value="AHF14329.1"/>
    <property type="molecule type" value="Genomic_DNA"/>
</dbReference>
<name>W0EYQ4_9BACT</name>
<dbReference type="HOGENOM" id="CLU_077680_0_0_10"/>
<keyword evidence="1" id="KW-1133">Transmembrane helix</keyword>
<feature type="transmembrane region" description="Helical" evidence="1">
    <location>
        <begin position="135"/>
        <end position="154"/>
    </location>
</feature>
<dbReference type="OrthoDB" id="9809977at2"/>
<organism evidence="2 3">
    <name type="scientific">Niabella soli DSM 19437</name>
    <dbReference type="NCBI Taxonomy" id="929713"/>
    <lineage>
        <taxon>Bacteria</taxon>
        <taxon>Pseudomonadati</taxon>
        <taxon>Bacteroidota</taxon>
        <taxon>Chitinophagia</taxon>
        <taxon>Chitinophagales</taxon>
        <taxon>Chitinophagaceae</taxon>
        <taxon>Niabella</taxon>
    </lineage>
</organism>
<keyword evidence="1" id="KW-0472">Membrane</keyword>
<feature type="transmembrane region" description="Helical" evidence="1">
    <location>
        <begin position="107"/>
        <end position="123"/>
    </location>
</feature>